<feature type="domain" description="Histone deacetylase" evidence="5">
    <location>
        <begin position="23"/>
        <end position="324"/>
    </location>
</feature>
<reference evidence="6" key="1">
    <citation type="submission" date="2022-05" db="EMBL/GenBank/DDBJ databases">
        <title>Novel bacterial taxa in a minimal lignocellulolytic consortium and its capacity to transform plastics disclosed by genome-resolved metagenomics.</title>
        <authorList>
            <person name="Rodriguez C.A.D."/>
            <person name="Diaz-Garcia L."/>
            <person name="Herrera K."/>
            <person name="Tarazona N.A."/>
            <person name="Sproer C."/>
            <person name="Overmann J."/>
            <person name="Jimenez D.J."/>
        </authorList>
    </citation>
    <scope>NUCLEOTIDE SEQUENCE</scope>
    <source>
        <strain evidence="6">MAG5</strain>
    </source>
</reference>
<dbReference type="InterPro" id="IPR003085">
    <property type="entry name" value="AcuC"/>
</dbReference>
<dbReference type="GO" id="GO:0004407">
    <property type="term" value="F:histone deacetylase activity"/>
    <property type="evidence" value="ECO:0007669"/>
    <property type="project" value="TreeGrafter"/>
</dbReference>
<gene>
    <name evidence="6" type="ORF">NAG76_15565</name>
</gene>
<evidence type="ECO:0000256" key="4">
    <source>
        <dbReference type="ARBA" id="ARBA00022627"/>
    </source>
</evidence>
<dbReference type="Pfam" id="PF00850">
    <property type="entry name" value="Hist_deacetyl"/>
    <property type="match status" value="1"/>
</dbReference>
<name>A0A9J6ZBM0_9BACL</name>
<proteinExistence type="inferred from homology"/>
<dbReference type="GO" id="GO:0045150">
    <property type="term" value="P:acetoin catabolic process"/>
    <property type="evidence" value="ECO:0007669"/>
    <property type="project" value="UniProtKB-KW"/>
</dbReference>
<dbReference type="PRINTS" id="PR01272">
    <property type="entry name" value="ACUCPROTEIN"/>
</dbReference>
<dbReference type="InterPro" id="IPR037138">
    <property type="entry name" value="His_deacetylse_dom_sf"/>
</dbReference>
<dbReference type="PANTHER" id="PTHR10625:SF10">
    <property type="entry name" value="HISTONE DEACETYLASE HDAC1"/>
    <property type="match status" value="1"/>
</dbReference>
<dbReference type="SUPFAM" id="SSF52768">
    <property type="entry name" value="Arginase/deacetylase"/>
    <property type="match status" value="1"/>
</dbReference>
<dbReference type="InterPro" id="IPR023696">
    <property type="entry name" value="Ureohydrolase_dom_sf"/>
</dbReference>
<dbReference type="InterPro" id="IPR000286">
    <property type="entry name" value="HDACs"/>
</dbReference>
<sequence length="393" mass="44609">MLKSKSVFIHPTLANSYQFQSNHPFHPVRYQLTISLLEHIGALQANQIQEPAITDVEPLLTLAHSQEYIDVIKGLSSSSPDNSLIDIAEQYGLHGDDTPYFLGMHESSCAIVAGTVSALEAVITGEADHAYHLAGGLHHAFENRAAGFCIYNDAVIAIRHIQQQHHVKILYIDTDVHHGDGVQLSFYADPNVCTYSIHETGKFLFPGTGYHYEKGLDHGFGSCFNMPLDPYTEDDSWLECFELTLTKVIEHFKPDLILSQHGCDAHAYDPLSHLHCSMRIYEKIPNIIHQFAHQYCNGKWVAIGGGGYDLWRVVPRAWSHVWLAMSDNELVEQFKKTELYPLPDAWRKYWSSYANDELPLYWQDEPHMITAMPRRAEISERNRQVAAIVIQDI</sequence>
<dbReference type="PANTHER" id="PTHR10625">
    <property type="entry name" value="HISTONE DEACETYLASE HDAC1-RELATED"/>
    <property type="match status" value="1"/>
</dbReference>
<dbReference type="KEGG" id="plig:NAG76_15565"/>
<evidence type="ECO:0000256" key="3">
    <source>
        <dbReference type="ARBA" id="ARBA00020218"/>
    </source>
</evidence>
<dbReference type="PRINTS" id="PR01270">
    <property type="entry name" value="HDASUPER"/>
</dbReference>
<dbReference type="Gene3D" id="3.40.800.20">
    <property type="entry name" value="Histone deacetylase domain"/>
    <property type="match status" value="1"/>
</dbReference>
<evidence type="ECO:0000259" key="5">
    <source>
        <dbReference type="Pfam" id="PF00850"/>
    </source>
</evidence>
<evidence type="ECO:0000256" key="1">
    <source>
        <dbReference type="ARBA" id="ARBA00005101"/>
    </source>
</evidence>
<evidence type="ECO:0000313" key="6">
    <source>
        <dbReference type="EMBL" id="URN93241.1"/>
    </source>
</evidence>
<dbReference type="GO" id="GO:0040029">
    <property type="term" value="P:epigenetic regulation of gene expression"/>
    <property type="evidence" value="ECO:0007669"/>
    <property type="project" value="TreeGrafter"/>
</dbReference>
<evidence type="ECO:0000256" key="2">
    <source>
        <dbReference type="ARBA" id="ARBA00005947"/>
    </source>
</evidence>
<dbReference type="EMBL" id="CP097899">
    <property type="protein sequence ID" value="URN93241.1"/>
    <property type="molecule type" value="Genomic_DNA"/>
</dbReference>
<evidence type="ECO:0000313" key="7">
    <source>
        <dbReference type="Proteomes" id="UP001056756"/>
    </source>
</evidence>
<dbReference type="AlphaFoldDB" id="A0A9J6ZBM0"/>
<organism evidence="6 7">
    <name type="scientific">Candidatus Pristimantibacillus lignocellulolyticus</name>
    <dbReference type="NCBI Taxonomy" id="2994561"/>
    <lineage>
        <taxon>Bacteria</taxon>
        <taxon>Bacillati</taxon>
        <taxon>Bacillota</taxon>
        <taxon>Bacilli</taxon>
        <taxon>Bacillales</taxon>
        <taxon>Paenibacillaceae</taxon>
        <taxon>Candidatus Pristimantibacillus</taxon>
    </lineage>
</organism>
<dbReference type="Proteomes" id="UP001056756">
    <property type="component" value="Chromosome"/>
</dbReference>
<dbReference type="CDD" id="cd09994">
    <property type="entry name" value="HDAC_AcuC_like"/>
    <property type="match status" value="1"/>
</dbReference>
<keyword evidence="4" id="KW-0006">Acetoin catabolism</keyword>
<protein>
    <recommendedName>
        <fullName evidence="3">Acetoin utilization protein AcuC</fullName>
    </recommendedName>
</protein>
<accession>A0A9J6ZBM0</accession>
<dbReference type="InterPro" id="IPR023801">
    <property type="entry name" value="His_deacetylse_dom"/>
</dbReference>
<comment type="pathway">
    <text evidence="1">Ketone degradation; acetoin degradation.</text>
</comment>
<comment type="similarity">
    <text evidence="2">Belongs to the histone deacetylase family.</text>
</comment>